<dbReference type="InterPro" id="IPR002347">
    <property type="entry name" value="SDR_fam"/>
</dbReference>
<dbReference type="InterPro" id="IPR036291">
    <property type="entry name" value="NAD(P)-bd_dom_sf"/>
</dbReference>
<dbReference type="OrthoDB" id="9806974at2"/>
<dbReference type="NCBIfam" id="NF005449">
    <property type="entry name" value="PRK07041.1"/>
    <property type="match status" value="1"/>
</dbReference>
<name>A0A402D1P1_9BACT</name>
<dbReference type="EMBL" id="AP025739">
    <property type="protein sequence ID" value="BDI28674.1"/>
    <property type="molecule type" value="Genomic_DNA"/>
</dbReference>
<reference evidence="3 4" key="1">
    <citation type="journal article" date="2019" name="Int. J. Syst. Evol. Microbiol.">
        <title>Capsulimonas corticalis gen. nov., sp. nov., an aerobic capsulated bacterium, of a novel bacterial order, Capsulimonadales ord. nov., of the class Armatimonadia of the phylum Armatimonadetes.</title>
        <authorList>
            <person name="Li J."/>
            <person name="Kudo C."/>
            <person name="Tonouchi A."/>
        </authorList>
    </citation>
    <scope>NUCLEOTIDE SEQUENCE [LARGE SCALE GENOMIC DNA]</scope>
    <source>
        <strain evidence="3 4">AX-7</strain>
    </source>
</reference>
<dbReference type="CDD" id="cd11731">
    <property type="entry name" value="Lin1944_like_SDR_c"/>
    <property type="match status" value="1"/>
</dbReference>
<dbReference type="AlphaFoldDB" id="A0A402D1P1"/>
<accession>A0A402D1P1</accession>
<dbReference type="RefSeq" id="WP_119323429.1">
    <property type="nucleotide sequence ID" value="NZ_AP025739.1"/>
</dbReference>
<comment type="similarity">
    <text evidence="1">Belongs to the short-chain dehydrogenases/reductases (SDR) family.</text>
</comment>
<dbReference type="GO" id="GO:0016491">
    <property type="term" value="F:oxidoreductase activity"/>
    <property type="evidence" value="ECO:0007669"/>
    <property type="project" value="UniProtKB-KW"/>
</dbReference>
<keyword evidence="2" id="KW-0560">Oxidoreductase</keyword>
<dbReference type="KEGG" id="ccot:CCAX7_007250"/>
<protein>
    <submittedName>
        <fullName evidence="3">Short chain dehydrogenase</fullName>
    </submittedName>
</protein>
<gene>
    <name evidence="3" type="ORF">CCAX7_007250</name>
</gene>
<evidence type="ECO:0000256" key="2">
    <source>
        <dbReference type="ARBA" id="ARBA00023002"/>
    </source>
</evidence>
<dbReference type="PANTHER" id="PTHR43477:SF1">
    <property type="entry name" value="DIHYDROANTICAPSIN 7-DEHYDROGENASE"/>
    <property type="match status" value="1"/>
</dbReference>
<dbReference type="InterPro" id="IPR051122">
    <property type="entry name" value="SDR_DHRS6-like"/>
</dbReference>
<dbReference type="PANTHER" id="PTHR43477">
    <property type="entry name" value="DIHYDROANTICAPSIN 7-DEHYDROGENASE"/>
    <property type="match status" value="1"/>
</dbReference>
<evidence type="ECO:0000256" key="1">
    <source>
        <dbReference type="ARBA" id="ARBA00006484"/>
    </source>
</evidence>
<dbReference type="Proteomes" id="UP000287394">
    <property type="component" value="Chromosome"/>
</dbReference>
<proteinExistence type="inferred from homology"/>
<evidence type="ECO:0000313" key="4">
    <source>
        <dbReference type="Proteomes" id="UP000287394"/>
    </source>
</evidence>
<dbReference type="SUPFAM" id="SSF51735">
    <property type="entry name" value="NAD(P)-binding Rossmann-fold domains"/>
    <property type="match status" value="1"/>
</dbReference>
<dbReference type="PRINTS" id="PR00081">
    <property type="entry name" value="GDHRDH"/>
</dbReference>
<dbReference type="Gene3D" id="3.40.50.720">
    <property type="entry name" value="NAD(P)-binding Rossmann-like Domain"/>
    <property type="match status" value="1"/>
</dbReference>
<sequence length="240" mass="25063">MTLANQTVIVVGGGSGIGLGIARAAWKDGAKVVIVGRSQEKLDQAAVAIGDRERIQTSVADATDESQVKTLLESVGSFDHLLCTAVSAAYQPVREFEIDDARRTLDSKLIGPLLLVKHGVDRIRPGGSFTFTGGIAADRPGPRGSIVAAANAGLVGFVRALALEIAPIRVNLISPGWVDTPVWDTISGGNKAALFEQMAGRLPVGRIGAPEDIAQAALYLMGNTFTTGETLHVDGGQRLI</sequence>
<dbReference type="Pfam" id="PF13561">
    <property type="entry name" value="adh_short_C2"/>
    <property type="match status" value="1"/>
</dbReference>
<organism evidence="3 4">
    <name type="scientific">Capsulimonas corticalis</name>
    <dbReference type="NCBI Taxonomy" id="2219043"/>
    <lineage>
        <taxon>Bacteria</taxon>
        <taxon>Bacillati</taxon>
        <taxon>Armatimonadota</taxon>
        <taxon>Armatimonadia</taxon>
        <taxon>Capsulimonadales</taxon>
        <taxon>Capsulimonadaceae</taxon>
        <taxon>Capsulimonas</taxon>
    </lineage>
</organism>
<evidence type="ECO:0000313" key="3">
    <source>
        <dbReference type="EMBL" id="BDI28674.1"/>
    </source>
</evidence>
<keyword evidence="4" id="KW-1185">Reference proteome</keyword>